<proteinExistence type="predicted"/>
<evidence type="ECO:0000256" key="1">
    <source>
        <dbReference type="SAM" id="Phobius"/>
    </source>
</evidence>
<sequence>MGATAALHRTFFTVLVVMSAGLAAIVFTVHSIGMFALFEGAVAAGAVAFFIGHGTDSLRGGCLGLEW</sequence>
<evidence type="ECO:0000313" key="3">
    <source>
        <dbReference type="Proteomes" id="UP000032086"/>
    </source>
</evidence>
<gene>
    <name evidence="2" type="ORF">RU10_16250</name>
</gene>
<keyword evidence="1" id="KW-0472">Membrane</keyword>
<protein>
    <submittedName>
        <fullName evidence="2">Uncharacterized protein</fullName>
    </submittedName>
</protein>
<keyword evidence="1" id="KW-0812">Transmembrane</keyword>
<evidence type="ECO:0000313" key="2">
    <source>
        <dbReference type="EMBL" id="KIP91606.1"/>
    </source>
</evidence>
<feature type="transmembrane region" description="Helical" evidence="1">
    <location>
        <begin position="7"/>
        <end position="26"/>
    </location>
</feature>
<dbReference type="EMBL" id="JXQY01000023">
    <property type="protein sequence ID" value="KIP91606.1"/>
    <property type="molecule type" value="Genomic_DNA"/>
</dbReference>
<feature type="transmembrane region" description="Helical" evidence="1">
    <location>
        <begin position="32"/>
        <end position="51"/>
    </location>
</feature>
<accession>A0AAE2ATV6</accession>
<name>A0AAE2ATV6_PSEFL</name>
<comment type="caution">
    <text evidence="2">The sequence shown here is derived from an EMBL/GenBank/DDBJ whole genome shotgun (WGS) entry which is preliminary data.</text>
</comment>
<organism evidence="2 3">
    <name type="scientific">Pseudomonas fluorescens</name>
    <dbReference type="NCBI Taxonomy" id="294"/>
    <lineage>
        <taxon>Bacteria</taxon>
        <taxon>Pseudomonadati</taxon>
        <taxon>Pseudomonadota</taxon>
        <taxon>Gammaproteobacteria</taxon>
        <taxon>Pseudomonadales</taxon>
        <taxon>Pseudomonadaceae</taxon>
        <taxon>Pseudomonas</taxon>
    </lineage>
</organism>
<dbReference type="AlphaFoldDB" id="A0AAE2ATV6"/>
<dbReference type="Proteomes" id="UP000032086">
    <property type="component" value="Unassembled WGS sequence"/>
</dbReference>
<reference evidence="2 3" key="1">
    <citation type="submission" date="2014-12" db="EMBL/GenBank/DDBJ databases">
        <title>16Stimator: statistical estimation of ribosomal gene copy numbers from draft genome assemblies.</title>
        <authorList>
            <person name="Perisin M.A."/>
            <person name="Vetter M."/>
            <person name="Gilbert J.A."/>
            <person name="Bergelson J."/>
        </authorList>
    </citation>
    <scope>NUCLEOTIDE SEQUENCE [LARGE SCALE GENOMIC DNA]</scope>
    <source>
        <strain evidence="2 3">MEP34</strain>
    </source>
</reference>
<keyword evidence="1" id="KW-1133">Transmembrane helix</keyword>